<comment type="caution">
    <text evidence="1">The sequence shown here is derived from an EMBL/GenBank/DDBJ whole genome shotgun (WGS) entry which is preliminary data.</text>
</comment>
<keyword evidence="2" id="KW-1185">Reference proteome</keyword>
<name>A0ACC5RAP4_9HYPH</name>
<reference evidence="1" key="1">
    <citation type="submission" date="2021-01" db="EMBL/GenBank/DDBJ databases">
        <authorList>
            <person name="Sun Q."/>
        </authorList>
    </citation>
    <scope>NUCLEOTIDE SEQUENCE</scope>
    <source>
        <strain evidence="1">YIM B02566</strain>
    </source>
</reference>
<sequence>MKNIEDVLQGIDGALDESVARLFELLRYPSVGTDPAYHGACRDAAAWLKRLLAEMGFKARLDKTTGQPVVVAEYAPKGLPSHAPRILFYGHYDVQPPDPLDLWESPPFEPQLRKGTDGEERIFARGAVDDKGQLMTFLEASRAWIKAKGGLPFHLTVLLEGDEEGDSTHLDRYVAENRAKLKSDVVFICDTGMWDAKTPAIITRLRGCIAEEIVISGPSKDLHSGYYGGAARNPIRVLTKILGELHDGNGKVTLPGFYDGVDPVPASTRRQWKSLNFPAKKYLKGVGLSIPAGEKGYAVYEQIWSRPTAEINGIYSGYTGAGSKTVLPAEAMAKLTFRLVGRQTPAQIRKGLRQFVKARLPADCKVRYKSEGGDSMAVTVAETSPWVRLAQNALKQEWGRAPVLMAEGASIPVVGTFKSLLKVDSLLIGFGREDDGAHSPNEKYDVTSFRKGIRSWARIIAGLADQQERPKS</sequence>
<proteinExistence type="predicted"/>
<dbReference type="EMBL" id="JAENHL010000008">
    <property type="protein sequence ID" value="MBK1869545.1"/>
    <property type="molecule type" value="Genomic_DNA"/>
</dbReference>
<dbReference type="Proteomes" id="UP000616151">
    <property type="component" value="Unassembled WGS sequence"/>
</dbReference>
<evidence type="ECO:0000313" key="1">
    <source>
        <dbReference type="EMBL" id="MBK1869545.1"/>
    </source>
</evidence>
<gene>
    <name evidence="1" type="ORF">JHL16_24510</name>
</gene>
<evidence type="ECO:0000313" key="2">
    <source>
        <dbReference type="Proteomes" id="UP000616151"/>
    </source>
</evidence>
<organism evidence="1 2">
    <name type="scientific">Taklimakanibacter albus</name>
    <dbReference type="NCBI Taxonomy" id="2800327"/>
    <lineage>
        <taxon>Bacteria</taxon>
        <taxon>Pseudomonadati</taxon>
        <taxon>Pseudomonadota</taxon>
        <taxon>Alphaproteobacteria</taxon>
        <taxon>Hyphomicrobiales</taxon>
        <taxon>Aestuariivirgaceae</taxon>
        <taxon>Taklimakanibacter</taxon>
    </lineage>
</organism>
<protein>
    <submittedName>
        <fullName evidence="1">M20/M25/M40 family metallo-hydrolase</fullName>
    </submittedName>
</protein>
<accession>A0ACC5RAP4</accession>